<feature type="region of interest" description="Disordered" evidence="4">
    <location>
        <begin position="483"/>
        <end position="534"/>
    </location>
</feature>
<dbReference type="InterPro" id="IPR033010">
    <property type="entry name" value="Cdc20/Fizzy"/>
</dbReference>
<feature type="repeat" description="WD" evidence="3">
    <location>
        <begin position="545"/>
        <end position="578"/>
    </location>
</feature>
<feature type="compositionally biased region" description="Polar residues" evidence="4">
    <location>
        <begin position="483"/>
        <end position="514"/>
    </location>
</feature>
<dbReference type="SMART" id="SM00320">
    <property type="entry name" value="WD40"/>
    <property type="match status" value="5"/>
</dbReference>
<comment type="caution">
    <text evidence="6">The sequence shown here is derived from an EMBL/GenBank/DDBJ whole genome shotgun (WGS) entry which is preliminary data.</text>
</comment>
<keyword evidence="2" id="KW-0677">Repeat</keyword>
<feature type="region of interest" description="Disordered" evidence="4">
    <location>
        <begin position="359"/>
        <end position="402"/>
    </location>
</feature>
<protein>
    <submittedName>
        <fullName evidence="6">APC/C activator protein CDH1</fullName>
    </submittedName>
</protein>
<dbReference type="Pfam" id="PF00400">
    <property type="entry name" value="WD40"/>
    <property type="match status" value="3"/>
</dbReference>
<dbReference type="InterPro" id="IPR024977">
    <property type="entry name" value="Apc4-like_WD40_dom"/>
</dbReference>
<evidence type="ECO:0000259" key="5">
    <source>
        <dbReference type="Pfam" id="PF12894"/>
    </source>
</evidence>
<dbReference type="SUPFAM" id="SSF50978">
    <property type="entry name" value="WD40 repeat-like"/>
    <property type="match status" value="1"/>
</dbReference>
<dbReference type="PROSITE" id="PS50294">
    <property type="entry name" value="WD_REPEATS_REGION"/>
    <property type="match status" value="2"/>
</dbReference>
<dbReference type="Gene3D" id="2.130.10.10">
    <property type="entry name" value="YVTN repeat-like/Quinoprotein amine dehydrogenase"/>
    <property type="match status" value="2"/>
</dbReference>
<evidence type="ECO:0000256" key="3">
    <source>
        <dbReference type="PROSITE-ProRule" id="PRU00221"/>
    </source>
</evidence>
<proteinExistence type="predicted"/>
<dbReference type="Proteomes" id="UP001281761">
    <property type="component" value="Unassembled WGS sequence"/>
</dbReference>
<feature type="compositionally biased region" description="Acidic residues" evidence="4">
    <location>
        <begin position="360"/>
        <end position="369"/>
    </location>
</feature>
<name>A0ABQ9XJM0_9EUKA</name>
<evidence type="ECO:0000313" key="6">
    <source>
        <dbReference type="EMBL" id="KAK2951934.1"/>
    </source>
</evidence>
<dbReference type="PROSITE" id="PS50082">
    <property type="entry name" value="WD_REPEATS_2"/>
    <property type="match status" value="3"/>
</dbReference>
<reference evidence="6 7" key="1">
    <citation type="journal article" date="2022" name="bioRxiv">
        <title>Genomics of Preaxostyla Flagellates Illuminates Evolutionary Transitions and the Path Towards Mitochondrial Loss.</title>
        <authorList>
            <person name="Novak L.V.F."/>
            <person name="Treitli S.C."/>
            <person name="Pyrih J."/>
            <person name="Halakuc P."/>
            <person name="Pipaliya S.V."/>
            <person name="Vacek V."/>
            <person name="Brzon O."/>
            <person name="Soukal P."/>
            <person name="Eme L."/>
            <person name="Dacks J.B."/>
            <person name="Karnkowska A."/>
            <person name="Elias M."/>
            <person name="Hampl V."/>
        </authorList>
    </citation>
    <scope>NUCLEOTIDE SEQUENCE [LARGE SCALE GENOMIC DNA]</scope>
    <source>
        <strain evidence="6">NAU3</strain>
        <tissue evidence="6">Gut</tissue>
    </source>
</reference>
<evidence type="ECO:0000313" key="7">
    <source>
        <dbReference type="Proteomes" id="UP001281761"/>
    </source>
</evidence>
<feature type="domain" description="Anaphase-promoting complex subunit 4-like WD40" evidence="5">
    <location>
        <begin position="100"/>
        <end position="156"/>
    </location>
</feature>
<feature type="repeat" description="WD" evidence="3">
    <location>
        <begin position="101"/>
        <end position="142"/>
    </location>
</feature>
<accession>A0ABQ9XJM0</accession>
<dbReference type="InterPro" id="IPR001680">
    <property type="entry name" value="WD40_rpt"/>
</dbReference>
<dbReference type="Pfam" id="PF12894">
    <property type="entry name" value="ANAPC4_WD40"/>
    <property type="match status" value="1"/>
</dbReference>
<dbReference type="PANTHER" id="PTHR19918:SF64">
    <property type="entry name" value="GUANINE NUCLEOTIDE-BINDING PROTEIN SUBUNIT BETA-LIKE PROTEIN"/>
    <property type="match status" value="1"/>
</dbReference>
<gene>
    <name evidence="6" type="ORF">BLNAU_13171</name>
</gene>
<feature type="compositionally biased region" description="Acidic residues" evidence="4">
    <location>
        <begin position="383"/>
        <end position="393"/>
    </location>
</feature>
<dbReference type="InterPro" id="IPR036322">
    <property type="entry name" value="WD40_repeat_dom_sf"/>
</dbReference>
<organism evidence="6 7">
    <name type="scientific">Blattamonas nauphoetae</name>
    <dbReference type="NCBI Taxonomy" id="2049346"/>
    <lineage>
        <taxon>Eukaryota</taxon>
        <taxon>Metamonada</taxon>
        <taxon>Preaxostyla</taxon>
        <taxon>Oxymonadida</taxon>
        <taxon>Blattamonas</taxon>
    </lineage>
</organism>
<evidence type="ECO:0000256" key="1">
    <source>
        <dbReference type="ARBA" id="ARBA00022574"/>
    </source>
</evidence>
<dbReference type="PANTHER" id="PTHR19918">
    <property type="entry name" value="CELL DIVISION CYCLE 20 CDC20 FIZZY -RELATED"/>
    <property type="match status" value="1"/>
</dbReference>
<feature type="repeat" description="WD" evidence="3">
    <location>
        <begin position="199"/>
        <end position="233"/>
    </location>
</feature>
<evidence type="ECO:0000256" key="4">
    <source>
        <dbReference type="SAM" id="MobiDB-lite"/>
    </source>
</evidence>
<dbReference type="InterPro" id="IPR015943">
    <property type="entry name" value="WD40/YVTN_repeat-like_dom_sf"/>
</dbReference>
<dbReference type="EMBL" id="JARBJD010000111">
    <property type="protein sequence ID" value="KAK2951934.1"/>
    <property type="molecule type" value="Genomic_DNA"/>
</dbReference>
<sequence length="650" mass="71261">MSKTSTGFMPHLQNVESEVLLVTTPTDDDYYSSILDWGQHDQIAFALSQSLYVAVNRPFPHLPPQTPRGGSLPRNEDPHVIFRYNSEVTVRHPAMQNMTTYANNVVTLTSVSFSPNGSNIVVGASDGSLTVVDSNDGSILNTLIPHPGKITCSSWAGPVSAGSITADNIDNHLVATASTDGSILIHNAATVPATLVGSLLQHVDVVCGLSWNCERTLLASGGNENIVFIWDMRGFMDGDQERTDYAPIIRIEHHHSAVRALSFSPIDPLLIATGGGATDRRICLWRLNPNSEQMTPTHPNQNQTNSAVLLDEVDTATQVCTLLWSQSGSEIVSSHGFNRFSLLCWQVEMNTDPNIADGVRDDDDVDDPAVDNPFSLFDAPVTLDDDSELDSDSASEQLDNQVNHPLQTPPIVVEDETWNVHPDSDSLSPQVSTPLPSTVLRTSFASTPTRDLPFPSPWIPRRTSVQKPETDYTNFWNNLTLTSQSVSSPHNPSPQNQNHSSQTLYTPSVTTPARQSPHHIRTQHIPGPPPTQNGSSLRLRFVRELQGHLSRPLHLALSPDGSELVSYSSDGAIRKWKLFKAHEGGALRGVVGTVEVNDGNLSRSVHTPKRVNRTSFIQHMLPADFSHQSPFTQSRVMREDDYVLSVPPLR</sequence>
<keyword evidence="1 3" id="KW-0853">WD repeat</keyword>
<keyword evidence="7" id="KW-1185">Reference proteome</keyword>
<evidence type="ECO:0000256" key="2">
    <source>
        <dbReference type="ARBA" id="ARBA00022737"/>
    </source>
</evidence>